<dbReference type="Gene3D" id="3.30.460.10">
    <property type="entry name" value="Beta Polymerase, domain 2"/>
    <property type="match status" value="1"/>
</dbReference>
<dbReference type="AlphaFoldDB" id="A0A545SRQ2"/>
<sequence length="476" mass="54119">MNATCTPKNNKYTYSTICEIRENITSLENRVDELGSCDNIDDLSCLHFKYDSVAGLWDNKDTLSLLNTIVALKPDFLSLCKLAQFHLQVDNYKEAMRAIDLALRYRENDFRAIQVKVAILLLQKRKDDAFELLSSVPRGANESWLRSMENYALHLEYLPLYDCSRLIKEHVNSITLEYDLEEPLKISNEWNDVLERHLAKGVELPISDIIGTLESIPFNAITDRLLLVGSFAEGNANDGSDIDIYILTDFFKVDIHEYNKHLKRSINVKYFNTGYLKNLLVVVGVNEKIPEKWPGNTDYTVMLEYLHRLANSIPLNDPPFPAVDWPLVTPKDLYKSGAITHLKNVRGLWQDAAGAFAKGEKSQAAFSAEMGLWSAIDALACLEGLTNPSLKWRLKKVNQLDSLYPTFNQAKERLLSNRSFFENTEDLLLLLAESLYQITHKLVYGRYSQSSASHTTSERTEVVVSGDVKIDLYSSI</sequence>
<feature type="domain" description="Polymerase nucleotidyl transferase" evidence="1">
    <location>
        <begin position="224"/>
        <end position="254"/>
    </location>
</feature>
<dbReference type="InterPro" id="IPR002934">
    <property type="entry name" value="Polymerase_NTP_transf_dom"/>
</dbReference>
<dbReference type="Pfam" id="PF01909">
    <property type="entry name" value="NTP_transf_2"/>
    <property type="match status" value="1"/>
</dbReference>
<dbReference type="GO" id="GO:0016779">
    <property type="term" value="F:nucleotidyltransferase activity"/>
    <property type="evidence" value="ECO:0007669"/>
    <property type="project" value="InterPro"/>
</dbReference>
<keyword evidence="3" id="KW-1185">Reference proteome</keyword>
<dbReference type="SUPFAM" id="SSF48452">
    <property type="entry name" value="TPR-like"/>
    <property type="match status" value="1"/>
</dbReference>
<dbReference type="CDD" id="cd05403">
    <property type="entry name" value="NT_KNTase_like"/>
    <property type="match status" value="1"/>
</dbReference>
<dbReference type="Proteomes" id="UP000319732">
    <property type="component" value="Unassembled WGS sequence"/>
</dbReference>
<dbReference type="SUPFAM" id="SSF81301">
    <property type="entry name" value="Nucleotidyltransferase"/>
    <property type="match status" value="1"/>
</dbReference>
<dbReference type="RefSeq" id="WP_142929714.1">
    <property type="nucleotide sequence ID" value="NZ_ML660110.1"/>
</dbReference>
<comment type="caution">
    <text evidence="2">The sequence shown here is derived from an EMBL/GenBank/DDBJ whole genome shotgun (WGS) entry which is preliminary data.</text>
</comment>
<evidence type="ECO:0000313" key="2">
    <source>
        <dbReference type="EMBL" id="TQV67658.1"/>
    </source>
</evidence>
<protein>
    <recommendedName>
        <fullName evidence="1">Polymerase nucleotidyl transferase domain-containing protein</fullName>
    </recommendedName>
</protein>
<organism evidence="2 3">
    <name type="scientific">Exilibacterium tricleocarpae</name>
    <dbReference type="NCBI Taxonomy" id="2591008"/>
    <lineage>
        <taxon>Bacteria</taxon>
        <taxon>Pseudomonadati</taxon>
        <taxon>Pseudomonadota</taxon>
        <taxon>Gammaproteobacteria</taxon>
        <taxon>Cellvibrionales</taxon>
        <taxon>Cellvibrionaceae</taxon>
        <taxon>Exilibacterium</taxon>
    </lineage>
</organism>
<gene>
    <name evidence="2" type="ORF">FKG94_25120</name>
</gene>
<dbReference type="InterPro" id="IPR043519">
    <property type="entry name" value="NT_sf"/>
</dbReference>
<evidence type="ECO:0000259" key="1">
    <source>
        <dbReference type="Pfam" id="PF01909"/>
    </source>
</evidence>
<dbReference type="InterPro" id="IPR011990">
    <property type="entry name" value="TPR-like_helical_dom_sf"/>
</dbReference>
<dbReference type="Gene3D" id="1.25.40.10">
    <property type="entry name" value="Tetratricopeptide repeat domain"/>
    <property type="match status" value="1"/>
</dbReference>
<name>A0A545SRQ2_9GAMM</name>
<evidence type="ECO:0000313" key="3">
    <source>
        <dbReference type="Proteomes" id="UP000319732"/>
    </source>
</evidence>
<dbReference type="OrthoDB" id="4162222at2"/>
<proteinExistence type="predicted"/>
<accession>A0A545SRQ2</accession>
<reference evidence="2 3" key="1">
    <citation type="submission" date="2019-06" db="EMBL/GenBank/DDBJ databases">
        <title>Whole genome sequence for Cellvibrionaceae sp. R142.</title>
        <authorList>
            <person name="Wang G."/>
        </authorList>
    </citation>
    <scope>NUCLEOTIDE SEQUENCE [LARGE SCALE GENOMIC DNA]</scope>
    <source>
        <strain evidence="2 3">R142</strain>
    </source>
</reference>
<dbReference type="EMBL" id="VHSG01000034">
    <property type="protein sequence ID" value="TQV67658.1"/>
    <property type="molecule type" value="Genomic_DNA"/>
</dbReference>